<dbReference type="Pfam" id="PF13439">
    <property type="entry name" value="Glyco_transf_4"/>
    <property type="match status" value="1"/>
</dbReference>
<organism evidence="3 4">
    <name type="scientific">Dyadobacter sandarakinus</name>
    <dbReference type="NCBI Taxonomy" id="2747268"/>
    <lineage>
        <taxon>Bacteria</taxon>
        <taxon>Pseudomonadati</taxon>
        <taxon>Bacteroidota</taxon>
        <taxon>Cytophagia</taxon>
        <taxon>Cytophagales</taxon>
        <taxon>Spirosomataceae</taxon>
        <taxon>Dyadobacter</taxon>
    </lineage>
</organism>
<feature type="domain" description="Glycosyltransferase subfamily 4-like N-terminal" evidence="2">
    <location>
        <begin position="32"/>
        <end position="152"/>
    </location>
</feature>
<dbReference type="PANTHER" id="PTHR45947">
    <property type="entry name" value="SULFOQUINOVOSYL TRANSFERASE SQD2"/>
    <property type="match status" value="1"/>
</dbReference>
<dbReference type="RefSeq" id="WP_204660663.1">
    <property type="nucleotide sequence ID" value="NZ_CP056775.1"/>
</dbReference>
<accession>A0ABX7I4D0</accession>
<proteinExistence type="predicted"/>
<dbReference type="EMBL" id="CP056775">
    <property type="protein sequence ID" value="QRQ99900.1"/>
    <property type="molecule type" value="Genomic_DNA"/>
</dbReference>
<dbReference type="InterPro" id="IPR028098">
    <property type="entry name" value="Glyco_trans_4-like_N"/>
</dbReference>
<dbReference type="SUPFAM" id="SSF53756">
    <property type="entry name" value="UDP-Glycosyltransferase/glycogen phosphorylase"/>
    <property type="match status" value="1"/>
</dbReference>
<evidence type="ECO:0000259" key="2">
    <source>
        <dbReference type="Pfam" id="PF13439"/>
    </source>
</evidence>
<dbReference type="PANTHER" id="PTHR45947:SF3">
    <property type="entry name" value="SULFOQUINOVOSYL TRANSFERASE SQD2"/>
    <property type="match status" value="1"/>
</dbReference>
<evidence type="ECO:0000313" key="3">
    <source>
        <dbReference type="EMBL" id="QRQ99900.1"/>
    </source>
</evidence>
<dbReference type="CDD" id="cd03801">
    <property type="entry name" value="GT4_PimA-like"/>
    <property type="match status" value="1"/>
</dbReference>
<evidence type="ECO:0000259" key="1">
    <source>
        <dbReference type="Pfam" id="PF00534"/>
    </source>
</evidence>
<evidence type="ECO:0000313" key="4">
    <source>
        <dbReference type="Proteomes" id="UP000612680"/>
    </source>
</evidence>
<dbReference type="Pfam" id="PF00534">
    <property type="entry name" value="Glycos_transf_1"/>
    <property type="match status" value="1"/>
</dbReference>
<dbReference type="InterPro" id="IPR001296">
    <property type="entry name" value="Glyco_trans_1"/>
</dbReference>
<feature type="domain" description="Glycosyl transferase family 1" evidence="1">
    <location>
        <begin position="177"/>
        <end position="352"/>
    </location>
</feature>
<dbReference type="InterPro" id="IPR050194">
    <property type="entry name" value="Glycosyltransferase_grp1"/>
</dbReference>
<reference evidence="3 4" key="1">
    <citation type="submission" date="2020-06" db="EMBL/GenBank/DDBJ databases">
        <title>Dyadobacter sandarakinus sp. nov., isolated from the soil of the Arctic Yellow River Station.</title>
        <authorList>
            <person name="Zhang Y."/>
            <person name="Peng F."/>
        </authorList>
    </citation>
    <scope>NUCLEOTIDE SEQUENCE [LARGE SCALE GENOMIC DNA]</scope>
    <source>
        <strain evidence="3 4">Q3-56</strain>
    </source>
</reference>
<name>A0ABX7I4D0_9BACT</name>
<dbReference type="Gene3D" id="3.40.50.2000">
    <property type="entry name" value="Glycogen Phosphorylase B"/>
    <property type="match status" value="2"/>
</dbReference>
<keyword evidence="4" id="KW-1185">Reference proteome</keyword>
<dbReference type="Proteomes" id="UP000612680">
    <property type="component" value="Chromosome"/>
</dbReference>
<gene>
    <name evidence="3" type="ORF">HWI92_02690</name>
</gene>
<protein>
    <submittedName>
        <fullName evidence="3">Glycosyltransferase family 4 protein</fullName>
    </submittedName>
</protein>
<sequence>MEILFVSHKYPPAIGGMEKQSYELITGMQRHARVHTIVYDGSGSRLLFFLSLQKRILCMCRQHPGISVIHFNDALIAAMCLWHKGYGHLARTVTLHGLDVVFPLGLYQQYILPRFNRFDLLIAVSRATATTCAERGLMPGKLMVIHNGVDQQQQAQVTRREAARYIEAKYGLDLAGRQVLLSVGRPVRRKGFSWFIREVLPMLGDNALYLMAGPYRSKRTWGNRLFSLLPAGFRQLTELFFGLPSDENKIRELAKRTENKNRYQHLGKVPAEDLSMLLSAADAFVMPNIAVKGDMEGFGLVCLEASLHGTPVLAAELDGITDAVHHGRNGFLLPAGDAGAWVLALSELNLNQSADPISSDMAQHYTRTHFSWKRMVGGYYKAFQEVIIKKN</sequence>